<sequence>MAKWEEKWIKHVEEASQNAIDVKEIEIGRIVSVNPLEIINGELSLFKDNLYINPNLLDHTREFHVLTGTIGGSTTTISNGSISFKSELNQDDQVALIKLNKKKYLVLCKIGGVQ</sequence>
<proteinExistence type="predicted"/>
<name>A0AAE5LRL0_CLOBE</name>
<evidence type="ECO:0008006" key="3">
    <source>
        <dbReference type="Google" id="ProtNLM"/>
    </source>
</evidence>
<dbReference type="Pfam" id="PF10844">
    <property type="entry name" value="DUF2577"/>
    <property type="match status" value="1"/>
</dbReference>
<protein>
    <recommendedName>
        <fullName evidence="3">DUF2577 domain-containing protein</fullName>
    </recommendedName>
</protein>
<comment type="caution">
    <text evidence="1">The sequence shown here is derived from an EMBL/GenBank/DDBJ whole genome shotgun (WGS) entry which is preliminary data.</text>
</comment>
<gene>
    <name evidence="1" type="ORF">BCD95_004084</name>
</gene>
<reference evidence="1" key="1">
    <citation type="submission" date="2020-06" db="EMBL/GenBank/DDBJ databases">
        <title>Genomic insights into acetone-butanol-ethanol (ABE) fermentation by sequencing solventogenic clostridia strains.</title>
        <authorList>
            <person name="Brown S."/>
        </authorList>
    </citation>
    <scope>NUCLEOTIDE SEQUENCE</scope>
    <source>
        <strain evidence="1">DJ123</strain>
    </source>
</reference>
<dbReference type="Proteomes" id="UP000822184">
    <property type="component" value="Unassembled WGS sequence"/>
</dbReference>
<dbReference type="RefSeq" id="WP_077855538.1">
    <property type="nucleotide sequence ID" value="NZ_JABTDW010000001.1"/>
</dbReference>
<evidence type="ECO:0000313" key="2">
    <source>
        <dbReference type="Proteomes" id="UP000822184"/>
    </source>
</evidence>
<dbReference type="AlphaFoldDB" id="A0AAE5LRL0"/>
<dbReference type="InterPro" id="IPR022555">
    <property type="entry name" value="DUF2577"/>
</dbReference>
<organism evidence="1 2">
    <name type="scientific">Clostridium beijerinckii</name>
    <name type="common">Clostridium MP</name>
    <dbReference type="NCBI Taxonomy" id="1520"/>
    <lineage>
        <taxon>Bacteria</taxon>
        <taxon>Bacillati</taxon>
        <taxon>Bacillota</taxon>
        <taxon>Clostridia</taxon>
        <taxon>Eubacteriales</taxon>
        <taxon>Clostridiaceae</taxon>
        <taxon>Clostridium</taxon>
    </lineage>
</organism>
<accession>A0AAE5LRL0</accession>
<evidence type="ECO:0000313" key="1">
    <source>
        <dbReference type="EMBL" id="NSB15825.1"/>
    </source>
</evidence>
<dbReference type="EMBL" id="JABTDW010000001">
    <property type="protein sequence ID" value="NSB15825.1"/>
    <property type="molecule type" value="Genomic_DNA"/>
</dbReference>